<evidence type="ECO:0000313" key="2">
    <source>
        <dbReference type="EMBL" id="SEJ26334.1"/>
    </source>
</evidence>
<feature type="domain" description="Protein-tyrosine-phosphatase-like N-terminal" evidence="1">
    <location>
        <begin position="24"/>
        <end position="75"/>
    </location>
</feature>
<protein>
    <recommendedName>
        <fullName evidence="1">Protein-tyrosine-phosphatase-like N-terminal domain-containing protein</fullName>
    </recommendedName>
</protein>
<proteinExistence type="predicted"/>
<organism evidence="2 3">
    <name type="scientific">Demequina mangrovi</name>
    <dbReference type="NCBI Taxonomy" id="1043493"/>
    <lineage>
        <taxon>Bacteria</taxon>
        <taxon>Bacillati</taxon>
        <taxon>Actinomycetota</taxon>
        <taxon>Actinomycetes</taxon>
        <taxon>Micrococcales</taxon>
        <taxon>Demequinaceae</taxon>
        <taxon>Demequina</taxon>
    </lineage>
</organism>
<keyword evidence="3" id="KW-1185">Reference proteome</keyword>
<dbReference type="Pfam" id="PF21234">
    <property type="entry name" value="Phosphatase-like_N"/>
    <property type="match status" value="1"/>
</dbReference>
<dbReference type="Gene3D" id="1.10.8.1060">
    <property type="entry name" value="Corynebacterium glutamicum thioredoxin-dependent arsenate reductase, N-terminal domain"/>
    <property type="match status" value="1"/>
</dbReference>
<evidence type="ECO:0000259" key="1">
    <source>
        <dbReference type="Pfam" id="PF21234"/>
    </source>
</evidence>
<dbReference type="OrthoDB" id="5146631at2"/>
<dbReference type="InterPro" id="IPR048716">
    <property type="entry name" value="Phosphatase-like_N"/>
</dbReference>
<sequence>MTLAPANGYDREAHPEHVERALVDAIDHLAEHFPEFERDEVARVVRHSYASLSRRAHVHQHLVTLAEHSAWQHLHDLRALEARAAKG</sequence>
<evidence type="ECO:0000313" key="3">
    <source>
        <dbReference type="Proteomes" id="UP000183315"/>
    </source>
</evidence>
<dbReference type="NCBIfam" id="NF046112">
    <property type="entry name" value="MSMEG_6209_Nter"/>
    <property type="match status" value="1"/>
</dbReference>
<dbReference type="AlphaFoldDB" id="A0A1H6XFP6"/>
<dbReference type="Proteomes" id="UP000183315">
    <property type="component" value="Unassembled WGS sequence"/>
</dbReference>
<dbReference type="RefSeq" id="WP_042214179.1">
    <property type="nucleotide sequence ID" value="NZ_BBLU01000005.1"/>
</dbReference>
<accession>A0A1H6XFP6</accession>
<gene>
    <name evidence="2" type="ORF">SAMN05421637_1371</name>
</gene>
<name>A0A1H6XFP6_9MICO</name>
<dbReference type="STRING" id="1043493.SAMN05421637_1371"/>
<dbReference type="EMBL" id="FNZI01000002">
    <property type="protein sequence ID" value="SEJ26334.1"/>
    <property type="molecule type" value="Genomic_DNA"/>
</dbReference>
<reference evidence="3" key="1">
    <citation type="submission" date="2016-10" db="EMBL/GenBank/DDBJ databases">
        <authorList>
            <person name="Varghese N."/>
        </authorList>
    </citation>
    <scope>NUCLEOTIDE SEQUENCE [LARGE SCALE GENOMIC DNA]</scope>
    <source>
        <strain evidence="3">DSM 24868</strain>
    </source>
</reference>